<comment type="catalytic activity">
    <reaction evidence="5">
        <text>D-mannitol 1-phosphate + NAD(+) = beta-D-fructose 6-phosphate + NADH + H(+)</text>
        <dbReference type="Rhea" id="RHEA:19661"/>
        <dbReference type="ChEBI" id="CHEBI:15378"/>
        <dbReference type="ChEBI" id="CHEBI:57540"/>
        <dbReference type="ChEBI" id="CHEBI:57634"/>
        <dbReference type="ChEBI" id="CHEBI:57945"/>
        <dbReference type="ChEBI" id="CHEBI:61381"/>
        <dbReference type="EC" id="1.1.1.17"/>
    </reaction>
</comment>
<dbReference type="Gene3D" id="3.40.50.720">
    <property type="entry name" value="NAD(P)-binding Rossmann-like Domain"/>
    <property type="match status" value="1"/>
</dbReference>
<evidence type="ECO:0000256" key="4">
    <source>
        <dbReference type="ARBA" id="ARBA00023027"/>
    </source>
</evidence>
<dbReference type="InterPro" id="IPR013328">
    <property type="entry name" value="6PGD_dom2"/>
</dbReference>
<proteinExistence type="inferred from homology"/>
<evidence type="ECO:0000259" key="7">
    <source>
        <dbReference type="Pfam" id="PF01232"/>
    </source>
</evidence>
<evidence type="ECO:0000256" key="3">
    <source>
        <dbReference type="ARBA" id="ARBA00023002"/>
    </source>
</evidence>
<dbReference type="GO" id="GO:0008926">
    <property type="term" value="F:mannitol-1-phosphate 5-dehydrogenase activity"/>
    <property type="evidence" value="ECO:0007669"/>
    <property type="project" value="UniProtKB-EC"/>
</dbReference>
<protein>
    <recommendedName>
        <fullName evidence="2">Mannitol-1-phosphate 5-dehydrogenase</fullName>
        <ecNumber evidence="1">1.1.1.17</ecNumber>
    </recommendedName>
</protein>
<evidence type="ECO:0000256" key="6">
    <source>
        <dbReference type="ARBA" id="ARBA00061451"/>
    </source>
</evidence>
<evidence type="ECO:0000256" key="1">
    <source>
        <dbReference type="ARBA" id="ARBA00012939"/>
    </source>
</evidence>
<dbReference type="PANTHER" id="PTHR43362">
    <property type="entry name" value="MANNITOL DEHYDROGENASE DSF1-RELATED"/>
    <property type="match status" value="1"/>
</dbReference>
<dbReference type="PROSITE" id="PS00974">
    <property type="entry name" value="MANNITOL_DHGENASE"/>
    <property type="match status" value="1"/>
</dbReference>
<organism evidence="9 10">
    <name type="scientific">Agromyces kandeliae</name>
    <dbReference type="NCBI Taxonomy" id="2666141"/>
    <lineage>
        <taxon>Bacteria</taxon>
        <taxon>Bacillati</taxon>
        <taxon>Actinomycetota</taxon>
        <taxon>Actinomycetes</taxon>
        <taxon>Micrococcales</taxon>
        <taxon>Microbacteriaceae</taxon>
        <taxon>Agromyces</taxon>
    </lineage>
</organism>
<dbReference type="Proteomes" id="UP000476511">
    <property type="component" value="Unassembled WGS sequence"/>
</dbReference>
<dbReference type="RefSeq" id="WP_154346322.1">
    <property type="nucleotide sequence ID" value="NZ_WKJD01000014.1"/>
</dbReference>
<dbReference type="InterPro" id="IPR050988">
    <property type="entry name" value="Mannitol_DH/Oxidoreductase"/>
</dbReference>
<dbReference type="InterPro" id="IPR023027">
    <property type="entry name" value="Mannitol_DH_CS"/>
</dbReference>
<gene>
    <name evidence="9" type="ORF">GJR97_09805</name>
</gene>
<comment type="similarity">
    <text evidence="6">Belongs to the mannitol dehydrogenase family. UxuB subfamily.</text>
</comment>
<dbReference type="SUPFAM" id="SSF51735">
    <property type="entry name" value="NAD(P)-binding Rossmann-fold domains"/>
    <property type="match status" value="1"/>
</dbReference>
<accession>A0A6L5R236</accession>
<dbReference type="Pfam" id="PF01232">
    <property type="entry name" value="Mannitol_dh"/>
    <property type="match status" value="1"/>
</dbReference>
<feature type="domain" description="Mannitol dehydrogenase C-terminal" evidence="8">
    <location>
        <begin position="287"/>
        <end position="470"/>
    </location>
</feature>
<dbReference type="EMBL" id="WKJD01000014">
    <property type="protein sequence ID" value="MRX44020.1"/>
    <property type="molecule type" value="Genomic_DNA"/>
</dbReference>
<dbReference type="InterPro" id="IPR036291">
    <property type="entry name" value="NAD(P)-bd_dom_sf"/>
</dbReference>
<evidence type="ECO:0000256" key="2">
    <source>
        <dbReference type="ARBA" id="ARBA00016219"/>
    </source>
</evidence>
<dbReference type="Pfam" id="PF08125">
    <property type="entry name" value="Mannitol_dh_C"/>
    <property type="match status" value="1"/>
</dbReference>
<dbReference type="InterPro" id="IPR000669">
    <property type="entry name" value="Mannitol_DH"/>
</dbReference>
<sequence length="490" mass="52901">MTQLDAETLGSLDPAVARPAYDRAATRTRIVHFGVGGFHRAHEAMYLDRVLSSGEEDWGICGVGVMPFDLAMRDALRAQDGLYTLVTTAPDGSAEARVIGSIIEYLYAPDDPEAVLAKLADAETRIVSLTITEGGYGVDDATGAFSPSDEATLADLAGGTTPRSVLGYLVTALARRRDAGTPPFTVMSCDNIQGNGRVARTAVLGFAERVDPDLAAWIASDVSFPNSMVDRITPVTTDETRAAVREEFGVDDRWPVRSESFEQWVLEDDFPLGRPDLAAVGVQLVDDVEPYELMKLRLLNASHQAMSYLGILAGATYVHEVCTDPLFVGFLRGYMQDEAIPTLRPVPGIDLDDYVDQLLARFGGQAVRDTLARQVVDGSDRIPKFLLPVVRAQLAGDGRIGRAALVLAAWSVFLEGRTEQGEPTPVSDRRRTELEAAVAAERERPGAFLDLTAVFGDLGRDQVLRDAFVAARASLAERGARVSIADLSTD</sequence>
<dbReference type="InterPro" id="IPR008927">
    <property type="entry name" value="6-PGluconate_DH-like_C_sf"/>
</dbReference>
<dbReference type="InterPro" id="IPR013131">
    <property type="entry name" value="Mannitol_DH_N"/>
</dbReference>
<dbReference type="Gene3D" id="1.10.1040.10">
    <property type="entry name" value="N-(1-d-carboxylethyl)-l-norvaline Dehydrogenase, domain 2"/>
    <property type="match status" value="1"/>
</dbReference>
<dbReference type="GO" id="GO:0019594">
    <property type="term" value="P:mannitol metabolic process"/>
    <property type="evidence" value="ECO:0007669"/>
    <property type="project" value="InterPro"/>
</dbReference>
<evidence type="ECO:0000259" key="8">
    <source>
        <dbReference type="Pfam" id="PF08125"/>
    </source>
</evidence>
<keyword evidence="4" id="KW-0520">NAD</keyword>
<dbReference type="InterPro" id="IPR013118">
    <property type="entry name" value="Mannitol_DH_C"/>
</dbReference>
<name>A0A6L5R236_9MICO</name>
<evidence type="ECO:0000313" key="10">
    <source>
        <dbReference type="Proteomes" id="UP000476511"/>
    </source>
</evidence>
<dbReference type="PANTHER" id="PTHR43362:SF1">
    <property type="entry name" value="MANNITOL DEHYDROGENASE 2-RELATED"/>
    <property type="match status" value="1"/>
</dbReference>
<dbReference type="EC" id="1.1.1.17" evidence="1"/>
<dbReference type="SUPFAM" id="SSF48179">
    <property type="entry name" value="6-phosphogluconate dehydrogenase C-terminal domain-like"/>
    <property type="match status" value="1"/>
</dbReference>
<keyword evidence="10" id="KW-1185">Reference proteome</keyword>
<evidence type="ECO:0000313" key="9">
    <source>
        <dbReference type="EMBL" id="MRX44020.1"/>
    </source>
</evidence>
<dbReference type="FunFam" id="3.40.50.720:FF:000129">
    <property type="entry name" value="D-mannonate oxidoreductase"/>
    <property type="match status" value="1"/>
</dbReference>
<keyword evidence="3" id="KW-0560">Oxidoreductase</keyword>
<dbReference type="AlphaFoldDB" id="A0A6L5R236"/>
<evidence type="ECO:0000256" key="5">
    <source>
        <dbReference type="ARBA" id="ARBA00048615"/>
    </source>
</evidence>
<reference evidence="9 10" key="1">
    <citation type="submission" date="2019-11" db="EMBL/GenBank/DDBJ databases">
        <title>Agromyces kandeliae sp. nov., isolated from mangrove soil.</title>
        <authorList>
            <person name="Wang R."/>
        </authorList>
    </citation>
    <scope>NUCLEOTIDE SEQUENCE [LARGE SCALE GENOMIC DNA]</scope>
    <source>
        <strain evidence="9 10">Q22</strain>
    </source>
</reference>
<comment type="caution">
    <text evidence="9">The sequence shown here is derived from an EMBL/GenBank/DDBJ whole genome shotgun (WGS) entry which is preliminary data.</text>
</comment>
<feature type="domain" description="Mannitol dehydrogenase N-terminal" evidence="7">
    <location>
        <begin position="29"/>
        <end position="277"/>
    </location>
</feature>
<dbReference type="PRINTS" id="PR00084">
    <property type="entry name" value="MTLDHDRGNASE"/>
</dbReference>